<dbReference type="InterPro" id="IPR036390">
    <property type="entry name" value="WH_DNA-bd_sf"/>
</dbReference>
<comment type="caution">
    <text evidence="2">The sequence shown here is derived from an EMBL/GenBank/DDBJ whole genome shotgun (WGS) entry which is preliminary data.</text>
</comment>
<name>A0A7W6EP20_9BACT</name>
<evidence type="ECO:0000259" key="1">
    <source>
        <dbReference type="PROSITE" id="PS51462"/>
    </source>
</evidence>
<dbReference type="AlphaFoldDB" id="A0A7W6EP20"/>
<sequence>MLPSENIKDFLDQGPEYLPSVSVDCVIFGFHEQQLKVLLLEFKKTKAHALPGGFVFKNESTAEAAKRILWERTGVKDIYLEQFYTFGEPNRGNWDVHKATMASHGFDLTKEHWLLQRFITIGYYALVDFSKVKPTPDIFSDVGDWYDVHDTPPLILDHNRIVAKALETLRLTIDHKLVGFNLLSETFTMNELQSLYETVLDKKLLRANFQRKMLNLGILERVKKKFTGKAHKPPFVYRFNAEALDKQNS</sequence>
<gene>
    <name evidence="2" type="ORF">FHS57_001128</name>
</gene>
<keyword evidence="3" id="KW-1185">Reference proteome</keyword>
<feature type="domain" description="Nudix hydrolase" evidence="1">
    <location>
        <begin position="20"/>
        <end position="168"/>
    </location>
</feature>
<dbReference type="SUPFAM" id="SSF55811">
    <property type="entry name" value="Nudix"/>
    <property type="match status" value="1"/>
</dbReference>
<dbReference type="Proteomes" id="UP000541352">
    <property type="component" value="Unassembled WGS sequence"/>
</dbReference>
<dbReference type="PANTHER" id="PTHR43736:SF4">
    <property type="entry name" value="SLR1690 PROTEIN"/>
    <property type="match status" value="1"/>
</dbReference>
<dbReference type="InterPro" id="IPR054105">
    <property type="entry name" value="WHD_NrtR"/>
</dbReference>
<dbReference type="Gene3D" id="3.90.79.10">
    <property type="entry name" value="Nucleoside Triphosphate Pyrophosphohydrolase"/>
    <property type="match status" value="1"/>
</dbReference>
<dbReference type="InterPro" id="IPR000086">
    <property type="entry name" value="NUDIX_hydrolase_dom"/>
</dbReference>
<dbReference type="Pfam" id="PF00293">
    <property type="entry name" value="NUDIX"/>
    <property type="match status" value="1"/>
</dbReference>
<dbReference type="PANTHER" id="PTHR43736">
    <property type="entry name" value="ADP-RIBOSE PYROPHOSPHATASE"/>
    <property type="match status" value="1"/>
</dbReference>
<dbReference type="Gene3D" id="1.10.10.10">
    <property type="entry name" value="Winged helix-like DNA-binding domain superfamily/Winged helix DNA-binding domain"/>
    <property type="match status" value="1"/>
</dbReference>
<organism evidence="2 3">
    <name type="scientific">Runella defluvii</name>
    <dbReference type="NCBI Taxonomy" id="370973"/>
    <lineage>
        <taxon>Bacteria</taxon>
        <taxon>Pseudomonadati</taxon>
        <taxon>Bacteroidota</taxon>
        <taxon>Cytophagia</taxon>
        <taxon>Cytophagales</taxon>
        <taxon>Spirosomataceae</taxon>
        <taxon>Runella</taxon>
    </lineage>
</organism>
<proteinExistence type="predicted"/>
<dbReference type="CDD" id="cd18873">
    <property type="entry name" value="NUDIX_NadM_like"/>
    <property type="match status" value="1"/>
</dbReference>
<dbReference type="Pfam" id="PF21906">
    <property type="entry name" value="WHD_NrtR"/>
    <property type="match status" value="1"/>
</dbReference>
<dbReference type="EMBL" id="JACIBY010000002">
    <property type="protein sequence ID" value="MBB3837134.1"/>
    <property type="molecule type" value="Genomic_DNA"/>
</dbReference>
<dbReference type="InterPro" id="IPR015797">
    <property type="entry name" value="NUDIX_hydrolase-like_dom_sf"/>
</dbReference>
<dbReference type="SUPFAM" id="SSF46785">
    <property type="entry name" value="Winged helix' DNA-binding domain"/>
    <property type="match status" value="1"/>
</dbReference>
<evidence type="ECO:0000313" key="3">
    <source>
        <dbReference type="Proteomes" id="UP000541352"/>
    </source>
</evidence>
<dbReference type="RefSeq" id="WP_183971894.1">
    <property type="nucleotide sequence ID" value="NZ_JACIBY010000002.1"/>
</dbReference>
<dbReference type="InterPro" id="IPR036388">
    <property type="entry name" value="WH-like_DNA-bd_sf"/>
</dbReference>
<evidence type="ECO:0000313" key="2">
    <source>
        <dbReference type="EMBL" id="MBB3837134.1"/>
    </source>
</evidence>
<dbReference type="PROSITE" id="PS51462">
    <property type="entry name" value="NUDIX"/>
    <property type="match status" value="1"/>
</dbReference>
<reference evidence="2 3" key="1">
    <citation type="submission" date="2020-08" db="EMBL/GenBank/DDBJ databases">
        <title>Genomic Encyclopedia of Type Strains, Phase IV (KMG-IV): sequencing the most valuable type-strain genomes for metagenomic binning, comparative biology and taxonomic classification.</title>
        <authorList>
            <person name="Goeker M."/>
        </authorList>
    </citation>
    <scope>NUCLEOTIDE SEQUENCE [LARGE SCALE GENOMIC DNA]</scope>
    <source>
        <strain evidence="2 3">DSM 17976</strain>
    </source>
</reference>
<accession>A0A7W6EP20</accession>
<protein>
    <recommendedName>
        <fullName evidence="1">Nudix hydrolase domain-containing protein</fullName>
    </recommendedName>
</protein>